<organism evidence="2 3">
    <name type="scientific">Pantoea rodasii</name>
    <dbReference type="NCBI Taxonomy" id="1076549"/>
    <lineage>
        <taxon>Bacteria</taxon>
        <taxon>Pseudomonadati</taxon>
        <taxon>Pseudomonadota</taxon>
        <taxon>Gammaproteobacteria</taxon>
        <taxon>Enterobacterales</taxon>
        <taxon>Erwiniaceae</taxon>
        <taxon>Pantoea</taxon>
    </lineage>
</organism>
<gene>
    <name evidence="2" type="ORF">QU24_23675</name>
</gene>
<comment type="caution">
    <text evidence="2">The sequence shown here is derived from an EMBL/GenBank/DDBJ whole genome shotgun (WGS) entry which is preliminary data.</text>
</comment>
<name>A0A0B1R3K1_9GAMM</name>
<dbReference type="InterPro" id="IPR012349">
    <property type="entry name" value="Split_barrel_FMN-bd"/>
</dbReference>
<evidence type="ECO:0000259" key="1">
    <source>
        <dbReference type="Pfam" id="PF12766"/>
    </source>
</evidence>
<dbReference type="Proteomes" id="UP000030853">
    <property type="component" value="Unassembled WGS sequence"/>
</dbReference>
<sequence>MIDTDCWNTLESGANDPDSGFHYLTIASVDQQGKPQARTLVLRRVDRVNRTLEFHTDMRSPKWLALKINPDVTILGYSDKTQLRLQGTSELHSAHSAVAEAAWQNLSQHTKQTYAGAAPGSDMRHHPNSGVNAEDNFGVVLVQISQLDWCHLARENNQRALLNYTPGGDLFSSKFVHP</sequence>
<dbReference type="EMBL" id="JTJJ01000119">
    <property type="protein sequence ID" value="KHJ65635.1"/>
    <property type="molecule type" value="Genomic_DNA"/>
</dbReference>
<evidence type="ECO:0000313" key="2">
    <source>
        <dbReference type="EMBL" id="KHJ65635.1"/>
    </source>
</evidence>
<accession>A0A0B1R3K1</accession>
<reference evidence="2 3" key="1">
    <citation type="submission" date="2014-11" db="EMBL/GenBank/DDBJ databases">
        <title>Genome sequencing of Pantoea rodasii ND03.</title>
        <authorList>
            <person name="Muhamad Yunos N.Y."/>
            <person name="Chan K.-G."/>
        </authorList>
    </citation>
    <scope>NUCLEOTIDE SEQUENCE [LARGE SCALE GENOMIC DNA]</scope>
    <source>
        <strain evidence="2 3">ND03</strain>
    </source>
</reference>
<dbReference type="AlphaFoldDB" id="A0A0B1R3K1"/>
<evidence type="ECO:0000313" key="3">
    <source>
        <dbReference type="Proteomes" id="UP000030853"/>
    </source>
</evidence>
<proteinExistence type="predicted"/>
<dbReference type="InterPro" id="IPR024624">
    <property type="entry name" value="Pyridox_Oxase_Alr4036_FMN-bd"/>
</dbReference>
<dbReference type="Pfam" id="PF12766">
    <property type="entry name" value="Pyridox_oxase_2"/>
    <property type="match status" value="1"/>
</dbReference>
<feature type="domain" description="Pyridoxamine 5'-phosphate oxidase Alr4036 family FMN-binding" evidence="1">
    <location>
        <begin position="10"/>
        <end position="92"/>
    </location>
</feature>
<protein>
    <submittedName>
        <fullName evidence="2">Pyridoxamine-phosphate oxidase</fullName>
    </submittedName>
</protein>
<dbReference type="Gene3D" id="2.30.110.10">
    <property type="entry name" value="Electron Transport, Fmn-binding Protein, Chain A"/>
    <property type="match status" value="1"/>
</dbReference>
<dbReference type="GO" id="GO:0010181">
    <property type="term" value="F:FMN binding"/>
    <property type="evidence" value="ECO:0007669"/>
    <property type="project" value="InterPro"/>
</dbReference>
<dbReference type="SUPFAM" id="SSF50475">
    <property type="entry name" value="FMN-binding split barrel"/>
    <property type="match status" value="1"/>
</dbReference>